<dbReference type="Pfam" id="PF00450">
    <property type="entry name" value="Peptidase_S10"/>
    <property type="match status" value="1"/>
</dbReference>
<dbReference type="Proteomes" id="UP000011096">
    <property type="component" value="Unassembled WGS sequence"/>
</dbReference>
<dbReference type="InterPro" id="IPR018202">
    <property type="entry name" value="Ser_caboxypep_ser_AS"/>
</dbReference>
<proteinExistence type="inferred from homology"/>
<gene>
    <name evidence="7" type="ORF">CGGC5_v015310</name>
</gene>
<evidence type="ECO:0000256" key="5">
    <source>
        <dbReference type="ARBA" id="ARBA00023180"/>
    </source>
</evidence>
<evidence type="ECO:0000313" key="8">
    <source>
        <dbReference type="Proteomes" id="UP000011096"/>
    </source>
</evidence>
<accession>A0A7J6IK23</accession>
<reference evidence="7 8" key="2">
    <citation type="submission" date="2020-04" db="EMBL/GenBank/DDBJ databases">
        <title>Genome sequencing and assembly of multiple isolates from the Colletotrichum gloeosporioides species complex.</title>
        <authorList>
            <person name="Gan P."/>
            <person name="Shirasu K."/>
        </authorList>
    </citation>
    <scope>NUCLEOTIDE SEQUENCE [LARGE SCALE GENOMIC DNA]</scope>
    <source>
        <strain evidence="7 8">Nara gc5</strain>
    </source>
</reference>
<name>A0A7J6IK23_COLFN</name>
<organism evidence="7 8">
    <name type="scientific">Colletotrichum fructicola (strain Nara gc5)</name>
    <name type="common">Anthracnose fungus</name>
    <name type="synonym">Colletotrichum gloeosporioides (strain Nara gc5)</name>
    <dbReference type="NCBI Taxonomy" id="1213859"/>
    <lineage>
        <taxon>Eukaryota</taxon>
        <taxon>Fungi</taxon>
        <taxon>Dikarya</taxon>
        <taxon>Ascomycota</taxon>
        <taxon>Pezizomycotina</taxon>
        <taxon>Sordariomycetes</taxon>
        <taxon>Hypocreomycetidae</taxon>
        <taxon>Glomerellales</taxon>
        <taxon>Glomerellaceae</taxon>
        <taxon>Colletotrichum</taxon>
        <taxon>Colletotrichum gloeosporioides species complex</taxon>
    </lineage>
</organism>
<protein>
    <recommendedName>
        <fullName evidence="6">Carboxypeptidase</fullName>
        <ecNumber evidence="6">3.4.16.-</ecNumber>
    </recommendedName>
</protein>
<dbReference type="PROSITE" id="PS00131">
    <property type="entry name" value="CARBOXYPEPT_SER_SER"/>
    <property type="match status" value="1"/>
</dbReference>
<dbReference type="GO" id="GO:0006508">
    <property type="term" value="P:proteolysis"/>
    <property type="evidence" value="ECO:0007669"/>
    <property type="project" value="UniProtKB-KW"/>
</dbReference>
<keyword evidence="2 6" id="KW-0121">Carboxypeptidase</keyword>
<feature type="chain" id="PRO_5029942194" description="Carboxypeptidase" evidence="6">
    <location>
        <begin position="20"/>
        <end position="529"/>
    </location>
</feature>
<dbReference type="EC" id="3.4.16.-" evidence="6"/>
<dbReference type="InParanoid" id="A0A7J6IK23"/>
<keyword evidence="3 6" id="KW-0645">Protease</keyword>
<dbReference type="InterPro" id="IPR001563">
    <property type="entry name" value="Peptidase_S10"/>
</dbReference>
<dbReference type="PANTHER" id="PTHR11802">
    <property type="entry name" value="SERINE PROTEASE FAMILY S10 SERINE CARBOXYPEPTIDASE"/>
    <property type="match status" value="1"/>
</dbReference>
<dbReference type="RefSeq" id="XP_031880911.1">
    <property type="nucleotide sequence ID" value="XM_032022258.1"/>
</dbReference>
<keyword evidence="4 6" id="KW-0378">Hydrolase</keyword>
<evidence type="ECO:0000256" key="3">
    <source>
        <dbReference type="ARBA" id="ARBA00022670"/>
    </source>
</evidence>
<dbReference type="PRINTS" id="PR00724">
    <property type="entry name" value="CRBOXYPTASEC"/>
</dbReference>
<feature type="signal peptide" evidence="6">
    <location>
        <begin position="1"/>
        <end position="19"/>
    </location>
</feature>
<reference evidence="7 8" key="1">
    <citation type="submission" date="2012-08" db="EMBL/GenBank/DDBJ databases">
        <authorList>
            <person name="Gan P.H.P."/>
            <person name="Ikeda K."/>
            <person name="Irieda H."/>
            <person name="Narusaka M."/>
            <person name="O'Connell R.J."/>
            <person name="Narusaka Y."/>
            <person name="Takano Y."/>
            <person name="Kubo Y."/>
            <person name="Shirasu K."/>
        </authorList>
    </citation>
    <scope>NUCLEOTIDE SEQUENCE [LARGE SCALE GENOMIC DNA]</scope>
    <source>
        <strain evidence="7 8">Nara gc5</strain>
    </source>
</reference>
<dbReference type="OrthoDB" id="443318at2759"/>
<keyword evidence="6" id="KW-0732">Signal</keyword>
<keyword evidence="8" id="KW-1185">Reference proteome</keyword>
<sequence length="529" mass="58508">MVKLLHLLLLPVLAALAAAADQPPSAASSFKSRVHYFENARAAAGQRQAAFVDRALNAPRSTSYLTNKTMPFAVNGTGVPLVDWDIGESYAGVLPISQNTSETRKLFFWFFPSENPAATDEIAVWFTGGPGCSSMLGLLQENGPILWESGTYGPTKNPYAWNKLTNFVWIDQPVKTGYSTGEPDILNEDDLVREFKGFWRNFMDTFDLHDRRIYLTGESYAGFYVPYISDGFLKENDTEYFNIKGIAINDPFIGNAQFQQEIILPDFIEYWNNVLGLNDTFMSNLRSQKEQCGYADYLNKHLAFPPPPRPWDAVPSDCGVYFDFIDAVMEVNPCFNVYHITDMCPFPYQPLGVINGGDYVPPSAPESYFNCADVKKALNVPDAAYWWACSLSGGFLGDDRSPGPAVDDTLTRVIDGLNNTIIGSGALDFILPTNGTLLALQNITWNGAQGFQQKPSTPFFVPYHAEQNRGAMAGAGNLGVWGYERGVTFYEVQLAGHELPGWSAGSGYRSLELLLGRIKDFSDTTPLAL</sequence>
<evidence type="ECO:0000256" key="2">
    <source>
        <dbReference type="ARBA" id="ARBA00022645"/>
    </source>
</evidence>
<dbReference type="PANTHER" id="PTHR11802:SF479">
    <property type="entry name" value="CARBOXYPEPTIDASE"/>
    <property type="match status" value="1"/>
</dbReference>
<comment type="similarity">
    <text evidence="1 6">Belongs to the peptidase S10 family.</text>
</comment>
<dbReference type="InterPro" id="IPR029058">
    <property type="entry name" value="AB_hydrolase_fold"/>
</dbReference>
<keyword evidence="5" id="KW-0325">Glycoprotein</keyword>
<dbReference type="Gene3D" id="3.40.50.1820">
    <property type="entry name" value="alpha/beta hydrolase"/>
    <property type="match status" value="1"/>
</dbReference>
<dbReference type="GeneID" id="43606453"/>
<evidence type="ECO:0000256" key="1">
    <source>
        <dbReference type="ARBA" id="ARBA00009431"/>
    </source>
</evidence>
<evidence type="ECO:0000313" key="7">
    <source>
        <dbReference type="EMBL" id="KAF4476946.1"/>
    </source>
</evidence>
<dbReference type="SUPFAM" id="SSF53474">
    <property type="entry name" value="alpha/beta-Hydrolases"/>
    <property type="match status" value="1"/>
</dbReference>
<evidence type="ECO:0000256" key="6">
    <source>
        <dbReference type="RuleBase" id="RU361156"/>
    </source>
</evidence>
<comment type="caution">
    <text evidence="7">The sequence shown here is derived from an EMBL/GenBank/DDBJ whole genome shotgun (WGS) entry which is preliminary data.</text>
</comment>
<dbReference type="EMBL" id="ANPB02000009">
    <property type="protein sequence ID" value="KAF4476946.1"/>
    <property type="molecule type" value="Genomic_DNA"/>
</dbReference>
<evidence type="ECO:0000256" key="4">
    <source>
        <dbReference type="ARBA" id="ARBA00022801"/>
    </source>
</evidence>
<dbReference type="AlphaFoldDB" id="A0A7J6IK23"/>
<dbReference type="GO" id="GO:0004185">
    <property type="term" value="F:serine-type carboxypeptidase activity"/>
    <property type="evidence" value="ECO:0007669"/>
    <property type="project" value="UniProtKB-UniRule"/>
</dbReference>